<feature type="domain" description="GGDEF" evidence="4">
    <location>
        <begin position="187"/>
        <end position="320"/>
    </location>
</feature>
<dbReference type="Gene3D" id="3.20.20.450">
    <property type="entry name" value="EAL domain"/>
    <property type="match status" value="1"/>
</dbReference>
<keyword evidence="6" id="KW-1185">Reference proteome</keyword>
<dbReference type="EMBL" id="JACCDF010000001">
    <property type="protein sequence ID" value="NYS59560.1"/>
    <property type="molecule type" value="Genomic_DNA"/>
</dbReference>
<dbReference type="SMART" id="SM00052">
    <property type="entry name" value="EAL"/>
    <property type="match status" value="1"/>
</dbReference>
<name>A0A7Z0RTU9_9GAMM</name>
<evidence type="ECO:0000313" key="6">
    <source>
        <dbReference type="Proteomes" id="UP000586119"/>
    </source>
</evidence>
<proteinExistence type="predicted"/>
<dbReference type="SUPFAM" id="SSF141868">
    <property type="entry name" value="EAL domain-like"/>
    <property type="match status" value="1"/>
</dbReference>
<organism evidence="5 6">
    <name type="scientific">Vreelandella salicampi</name>
    <dbReference type="NCBI Taxonomy" id="1449798"/>
    <lineage>
        <taxon>Bacteria</taxon>
        <taxon>Pseudomonadati</taxon>
        <taxon>Pseudomonadota</taxon>
        <taxon>Gammaproteobacteria</taxon>
        <taxon>Oceanospirillales</taxon>
        <taxon>Halomonadaceae</taxon>
        <taxon>Vreelandella</taxon>
    </lineage>
</organism>
<dbReference type="InterPro" id="IPR043128">
    <property type="entry name" value="Rev_trsase/Diguanyl_cyclase"/>
</dbReference>
<dbReference type="CDD" id="cd01949">
    <property type="entry name" value="GGDEF"/>
    <property type="match status" value="1"/>
</dbReference>
<dbReference type="SMART" id="SM00267">
    <property type="entry name" value="GGDEF"/>
    <property type="match status" value="1"/>
</dbReference>
<dbReference type="InterPro" id="IPR013655">
    <property type="entry name" value="PAS_fold_3"/>
</dbReference>
<dbReference type="InterPro" id="IPR052155">
    <property type="entry name" value="Biofilm_reg_signaling"/>
</dbReference>
<reference evidence="5 6" key="1">
    <citation type="journal article" date="2015" name="Int. J. Syst. Evol. Microbiol.">
        <title>Halomonas salicampi sp. nov., a halotolerant and alkalitolerant bacterium isolated from a saltern soil.</title>
        <authorList>
            <person name="Lee J.C."/>
            <person name="Kim Y.S."/>
            <person name="Yun B.S."/>
            <person name="Whang K.S."/>
        </authorList>
    </citation>
    <scope>NUCLEOTIDE SEQUENCE [LARGE SCALE GENOMIC DNA]</scope>
    <source>
        <strain evidence="5 6">BH103</strain>
    </source>
</reference>
<protein>
    <submittedName>
        <fullName evidence="5">EAL domain-containing protein</fullName>
    </submittedName>
</protein>
<dbReference type="SUPFAM" id="SSF55785">
    <property type="entry name" value="PYP-like sensor domain (PAS domain)"/>
    <property type="match status" value="1"/>
</dbReference>
<dbReference type="PANTHER" id="PTHR44757">
    <property type="entry name" value="DIGUANYLATE CYCLASE DGCP"/>
    <property type="match status" value="1"/>
</dbReference>
<dbReference type="PROSITE" id="PS50887">
    <property type="entry name" value="GGDEF"/>
    <property type="match status" value="1"/>
</dbReference>
<dbReference type="Pfam" id="PF08447">
    <property type="entry name" value="PAS_3"/>
    <property type="match status" value="1"/>
</dbReference>
<dbReference type="InterPro" id="IPR035919">
    <property type="entry name" value="EAL_sf"/>
</dbReference>
<evidence type="ECO:0000256" key="1">
    <source>
        <dbReference type="ARBA" id="ARBA00001946"/>
    </source>
</evidence>
<accession>A0A7Z0RTU9</accession>
<gene>
    <name evidence="5" type="ORF">HZS81_02115</name>
</gene>
<evidence type="ECO:0000313" key="5">
    <source>
        <dbReference type="EMBL" id="NYS59560.1"/>
    </source>
</evidence>
<dbReference type="SMART" id="SM00091">
    <property type="entry name" value="PAS"/>
    <property type="match status" value="1"/>
</dbReference>
<dbReference type="NCBIfam" id="TIGR00229">
    <property type="entry name" value="sensory_box"/>
    <property type="match status" value="1"/>
</dbReference>
<dbReference type="GO" id="GO:0003824">
    <property type="term" value="F:catalytic activity"/>
    <property type="evidence" value="ECO:0007669"/>
    <property type="project" value="UniProtKB-ARBA"/>
</dbReference>
<evidence type="ECO:0000259" key="2">
    <source>
        <dbReference type="PROSITE" id="PS50112"/>
    </source>
</evidence>
<dbReference type="Proteomes" id="UP000586119">
    <property type="component" value="Unassembled WGS sequence"/>
</dbReference>
<feature type="domain" description="PAS" evidence="2">
    <location>
        <begin position="52"/>
        <end position="83"/>
    </location>
</feature>
<dbReference type="RefSeq" id="WP_179928881.1">
    <property type="nucleotide sequence ID" value="NZ_JACCDF010000001.1"/>
</dbReference>
<dbReference type="PROSITE" id="PS50112">
    <property type="entry name" value="PAS"/>
    <property type="match status" value="1"/>
</dbReference>
<feature type="domain" description="EAL" evidence="3">
    <location>
        <begin position="329"/>
        <end position="583"/>
    </location>
</feature>
<dbReference type="AlphaFoldDB" id="A0A7Z0RTU9"/>
<dbReference type="Gene3D" id="3.30.450.20">
    <property type="entry name" value="PAS domain"/>
    <property type="match status" value="1"/>
</dbReference>
<comment type="caution">
    <text evidence="5">The sequence shown here is derived from an EMBL/GenBank/DDBJ whole genome shotgun (WGS) entry which is preliminary data.</text>
</comment>
<dbReference type="Gene3D" id="3.30.70.270">
    <property type="match status" value="1"/>
</dbReference>
<dbReference type="CDD" id="cd00130">
    <property type="entry name" value="PAS"/>
    <property type="match status" value="1"/>
</dbReference>
<sequence>MPEKRGDKIPLSSTKSDAYSLTADSKSVQNFYELIENLPMVAVQGYNKKREVIYWNEASRRLYGYTREEAQGKLLEDLIIPDSMREDVIAAHQNWLDNNIDIPSEEIELKHKDGHLIPVYSSHVMIKQDTGDCEMFCIDICLQEQKEANEKLYRIAHFDNLTQLPNRRLMEFELSKYLAVAERRPESQVAVVFIDLDNFKLINDTLGHHYGDDLLQAIAERLKKEIRSCDLLSRFGGDEFVLLLFDFDRTESIYELLQRLISVLDQGFVLDGVRYQMTASFGVSLFPDDGSTVVELMGNADAAMYQAKESGKNSICFYTSDINDQLVHYQEVTALLRNALAADSLQLYFQPQIDLKNGEIYSCEALLRCFDGSSQPVSPSIFIPIAEKSGLINRIGDWVIENACRQLKAWQGTALEKIRVDVNLSGRQLTNQHLADYILQTLYDHDLSPSQLGVELTENEVIGVEGEQIRQLKILKQAGVHISIDDFGTGYSSLVYLRNLPVCSLKIDRNFLHHAMENDSDMAILQAIITVGHCLGLTVVVEGVETADQDSLVKDLNCDLAQGFLHARPMPANEMPLFLADRGQIKER</sequence>
<dbReference type="SUPFAM" id="SSF55073">
    <property type="entry name" value="Nucleotide cyclase"/>
    <property type="match status" value="1"/>
</dbReference>
<dbReference type="PROSITE" id="PS50883">
    <property type="entry name" value="EAL"/>
    <property type="match status" value="1"/>
</dbReference>
<dbReference type="InterPro" id="IPR000160">
    <property type="entry name" value="GGDEF_dom"/>
</dbReference>
<dbReference type="CDD" id="cd01948">
    <property type="entry name" value="EAL"/>
    <property type="match status" value="1"/>
</dbReference>
<dbReference type="Pfam" id="PF00563">
    <property type="entry name" value="EAL"/>
    <property type="match status" value="1"/>
</dbReference>
<dbReference type="InterPro" id="IPR029787">
    <property type="entry name" value="Nucleotide_cyclase"/>
</dbReference>
<dbReference type="InterPro" id="IPR001633">
    <property type="entry name" value="EAL_dom"/>
</dbReference>
<dbReference type="PANTHER" id="PTHR44757:SF2">
    <property type="entry name" value="BIOFILM ARCHITECTURE MAINTENANCE PROTEIN MBAA"/>
    <property type="match status" value="1"/>
</dbReference>
<evidence type="ECO:0000259" key="3">
    <source>
        <dbReference type="PROSITE" id="PS50883"/>
    </source>
</evidence>
<dbReference type="InterPro" id="IPR035965">
    <property type="entry name" value="PAS-like_dom_sf"/>
</dbReference>
<evidence type="ECO:0000259" key="4">
    <source>
        <dbReference type="PROSITE" id="PS50887"/>
    </source>
</evidence>
<dbReference type="NCBIfam" id="TIGR00254">
    <property type="entry name" value="GGDEF"/>
    <property type="match status" value="1"/>
</dbReference>
<dbReference type="InterPro" id="IPR000014">
    <property type="entry name" value="PAS"/>
</dbReference>
<dbReference type="Pfam" id="PF00990">
    <property type="entry name" value="GGDEF"/>
    <property type="match status" value="1"/>
</dbReference>
<comment type="cofactor">
    <cofactor evidence="1">
        <name>Mg(2+)</name>
        <dbReference type="ChEBI" id="CHEBI:18420"/>
    </cofactor>
</comment>
<dbReference type="FunFam" id="3.30.70.270:FF:000001">
    <property type="entry name" value="Diguanylate cyclase domain protein"/>
    <property type="match status" value="1"/>
</dbReference>